<evidence type="ECO:0000256" key="8">
    <source>
        <dbReference type="SAM" id="Phobius"/>
    </source>
</evidence>
<feature type="transmembrane region" description="Helical" evidence="8">
    <location>
        <begin position="148"/>
        <end position="167"/>
    </location>
</feature>
<evidence type="ECO:0000256" key="6">
    <source>
        <dbReference type="ARBA" id="ARBA00022989"/>
    </source>
</evidence>
<proteinExistence type="inferred from homology"/>
<comment type="similarity">
    <text evidence="2">Belongs to the alanine or glycine:cation symporter (AGCS) (TC 2.A.25) family.</text>
</comment>
<gene>
    <name evidence="9" type="ORF">IAD16_08870</name>
</gene>
<dbReference type="GO" id="GO:0005283">
    <property type="term" value="F:amino acid:sodium symporter activity"/>
    <property type="evidence" value="ECO:0007669"/>
    <property type="project" value="InterPro"/>
</dbReference>
<name>A0A9D1L946_9FIRM</name>
<comment type="subcellular location">
    <subcellularLocation>
        <location evidence="1">Cell membrane</location>
        <topology evidence="1">Multi-pass membrane protein</topology>
    </subcellularLocation>
</comment>
<keyword evidence="4" id="KW-1003">Cell membrane</keyword>
<evidence type="ECO:0000256" key="5">
    <source>
        <dbReference type="ARBA" id="ARBA00022692"/>
    </source>
</evidence>
<evidence type="ECO:0000256" key="4">
    <source>
        <dbReference type="ARBA" id="ARBA00022475"/>
    </source>
</evidence>
<dbReference type="EMBL" id="DVMO01000138">
    <property type="protein sequence ID" value="HIU28476.1"/>
    <property type="molecule type" value="Genomic_DNA"/>
</dbReference>
<feature type="non-terminal residue" evidence="9">
    <location>
        <position position="189"/>
    </location>
</feature>
<dbReference type="PANTHER" id="PTHR30330">
    <property type="entry name" value="AGSS FAMILY TRANSPORTER, SODIUM-ALANINE"/>
    <property type="match status" value="1"/>
</dbReference>
<dbReference type="Gene3D" id="1.20.1740.10">
    <property type="entry name" value="Amino acid/polyamine transporter I"/>
    <property type="match status" value="1"/>
</dbReference>
<dbReference type="Pfam" id="PF01235">
    <property type="entry name" value="Na_Ala_symp"/>
    <property type="match status" value="1"/>
</dbReference>
<dbReference type="GO" id="GO:0005886">
    <property type="term" value="C:plasma membrane"/>
    <property type="evidence" value="ECO:0007669"/>
    <property type="project" value="UniProtKB-SubCell"/>
</dbReference>
<keyword evidence="6 8" id="KW-1133">Transmembrane helix</keyword>
<dbReference type="PANTHER" id="PTHR30330:SF1">
    <property type="entry name" value="AMINO-ACID CARRIER PROTEIN ALST"/>
    <property type="match status" value="1"/>
</dbReference>
<evidence type="ECO:0000256" key="1">
    <source>
        <dbReference type="ARBA" id="ARBA00004651"/>
    </source>
</evidence>
<keyword evidence="5 8" id="KW-0812">Transmembrane</keyword>
<accession>A0A9D1L946</accession>
<protein>
    <submittedName>
        <fullName evidence="9">Sodium:alanine symporter family protein</fullName>
    </submittedName>
</protein>
<organism evidence="9 10">
    <name type="scientific">Candidatus Fimisoma avicola</name>
    <dbReference type="NCBI Taxonomy" id="2840826"/>
    <lineage>
        <taxon>Bacteria</taxon>
        <taxon>Bacillati</taxon>
        <taxon>Bacillota</taxon>
        <taxon>Clostridia</taxon>
        <taxon>Eubacteriales</taxon>
        <taxon>Candidatus Fimisoma</taxon>
    </lineage>
</organism>
<feature type="transmembrane region" description="Helical" evidence="8">
    <location>
        <begin position="64"/>
        <end position="88"/>
    </location>
</feature>
<dbReference type="AlphaFoldDB" id="A0A9D1L946"/>
<evidence type="ECO:0000256" key="3">
    <source>
        <dbReference type="ARBA" id="ARBA00022448"/>
    </source>
</evidence>
<reference evidence="9" key="2">
    <citation type="journal article" date="2021" name="PeerJ">
        <title>Extensive microbial diversity within the chicken gut microbiome revealed by metagenomics and culture.</title>
        <authorList>
            <person name="Gilroy R."/>
            <person name="Ravi A."/>
            <person name="Getino M."/>
            <person name="Pursley I."/>
            <person name="Horton D.L."/>
            <person name="Alikhan N.F."/>
            <person name="Baker D."/>
            <person name="Gharbi K."/>
            <person name="Hall N."/>
            <person name="Watson M."/>
            <person name="Adriaenssens E.M."/>
            <person name="Foster-Nyarko E."/>
            <person name="Jarju S."/>
            <person name="Secka A."/>
            <person name="Antonio M."/>
            <person name="Oren A."/>
            <person name="Chaudhuri R.R."/>
            <person name="La Ragione R."/>
            <person name="Hildebrand F."/>
            <person name="Pallen M.J."/>
        </authorList>
    </citation>
    <scope>NUCLEOTIDE SEQUENCE</scope>
    <source>
        <strain evidence="9">11300</strain>
    </source>
</reference>
<sequence>MFAAFEKMVDFLWGVPLIVVILGTGLVLTIRSKFFQFAHLGLILKSVMHKGKGKQETKESLTPFQALCIAVGGCVGVSNISGVATAIATGGPGALFWMWVAAFLGMIIKTAEISLAVYYRRTQPDGTFRGGPSYYIQDFFKEKGWKGWFIPGAIFAMGIYFCHFMTLQNYTVAEAIGTAFDISFIIPGA</sequence>
<reference evidence="9" key="1">
    <citation type="submission" date="2020-10" db="EMBL/GenBank/DDBJ databases">
        <authorList>
            <person name="Gilroy R."/>
        </authorList>
    </citation>
    <scope>NUCLEOTIDE SEQUENCE</scope>
    <source>
        <strain evidence="9">11300</strain>
    </source>
</reference>
<keyword evidence="7 8" id="KW-0472">Membrane</keyword>
<evidence type="ECO:0000313" key="9">
    <source>
        <dbReference type="EMBL" id="HIU28476.1"/>
    </source>
</evidence>
<dbReference type="PROSITE" id="PS00873">
    <property type="entry name" value="NA_ALANINE_SYMP"/>
    <property type="match status" value="1"/>
</dbReference>
<comment type="caution">
    <text evidence="9">The sequence shown here is derived from an EMBL/GenBank/DDBJ whole genome shotgun (WGS) entry which is preliminary data.</text>
</comment>
<evidence type="ECO:0000256" key="7">
    <source>
        <dbReference type="ARBA" id="ARBA00023136"/>
    </source>
</evidence>
<evidence type="ECO:0000313" key="10">
    <source>
        <dbReference type="Proteomes" id="UP000824091"/>
    </source>
</evidence>
<feature type="transmembrane region" description="Helical" evidence="8">
    <location>
        <begin position="12"/>
        <end position="30"/>
    </location>
</feature>
<dbReference type="InterPro" id="IPR001463">
    <property type="entry name" value="Na/Ala_symport"/>
</dbReference>
<dbReference type="Proteomes" id="UP000824091">
    <property type="component" value="Unassembled WGS sequence"/>
</dbReference>
<feature type="transmembrane region" description="Helical" evidence="8">
    <location>
        <begin position="94"/>
        <end position="119"/>
    </location>
</feature>
<evidence type="ECO:0000256" key="2">
    <source>
        <dbReference type="ARBA" id="ARBA00009261"/>
    </source>
</evidence>
<keyword evidence="3" id="KW-0813">Transport</keyword>